<dbReference type="CDD" id="cd03364">
    <property type="entry name" value="TOPRIM_DnaG_primases"/>
    <property type="match status" value="1"/>
</dbReference>
<protein>
    <recommendedName>
        <fullName evidence="12 13">DNA primase</fullName>
        <ecNumber evidence="12">2.7.7.101</ecNumber>
    </recommendedName>
</protein>
<dbReference type="PANTHER" id="PTHR30313:SF2">
    <property type="entry name" value="DNA PRIMASE"/>
    <property type="match status" value="1"/>
</dbReference>
<dbReference type="GO" id="GO:0006269">
    <property type="term" value="P:DNA replication, synthesis of primer"/>
    <property type="evidence" value="ECO:0007669"/>
    <property type="project" value="UniProtKB-UniRule"/>
</dbReference>
<dbReference type="InterPro" id="IPR013264">
    <property type="entry name" value="DNAG_N"/>
</dbReference>
<keyword evidence="4 12" id="KW-0548">Nucleotidyltransferase</keyword>
<evidence type="ECO:0000256" key="1">
    <source>
        <dbReference type="ARBA" id="ARBA00022478"/>
    </source>
</evidence>
<dbReference type="HAMAP" id="MF_00974">
    <property type="entry name" value="DNA_primase_DnaG"/>
    <property type="match status" value="1"/>
</dbReference>
<comment type="caution">
    <text evidence="17">The sequence shown here is derived from an EMBL/GenBank/DDBJ whole genome shotgun (WGS) entry which is preliminary data.</text>
</comment>
<evidence type="ECO:0000256" key="10">
    <source>
        <dbReference type="ARBA" id="ARBA00023125"/>
    </source>
</evidence>
<dbReference type="PIRSF" id="PIRSF002811">
    <property type="entry name" value="DnaG"/>
    <property type="match status" value="1"/>
</dbReference>
<dbReference type="Pfam" id="PF01807">
    <property type="entry name" value="Zn_ribbon_DnaG"/>
    <property type="match status" value="1"/>
</dbReference>
<dbReference type="GO" id="GO:0003677">
    <property type="term" value="F:DNA binding"/>
    <property type="evidence" value="ECO:0007669"/>
    <property type="project" value="UniProtKB-KW"/>
</dbReference>
<dbReference type="GO" id="GO:0000428">
    <property type="term" value="C:DNA-directed RNA polymerase complex"/>
    <property type="evidence" value="ECO:0007669"/>
    <property type="project" value="UniProtKB-KW"/>
</dbReference>
<gene>
    <name evidence="12" type="primary">dnaG</name>
    <name evidence="17" type="ORF">A2814_01905</name>
</gene>
<dbReference type="GO" id="GO:0008270">
    <property type="term" value="F:zinc ion binding"/>
    <property type="evidence" value="ECO:0007669"/>
    <property type="project" value="UniProtKB-UniRule"/>
</dbReference>
<dbReference type="InterPro" id="IPR050219">
    <property type="entry name" value="DnaG_primase"/>
</dbReference>
<dbReference type="SMART" id="SM00493">
    <property type="entry name" value="TOPRIM"/>
    <property type="match status" value="1"/>
</dbReference>
<dbReference type="EC" id="2.7.7.101" evidence="12"/>
<keyword evidence="10 12" id="KW-0238">DNA-binding</keyword>
<dbReference type="Gene3D" id="3.40.1360.10">
    <property type="match status" value="1"/>
</dbReference>
<dbReference type="InterPro" id="IPR037068">
    <property type="entry name" value="DNA_primase_core_N_sf"/>
</dbReference>
<evidence type="ECO:0000256" key="13">
    <source>
        <dbReference type="PIRNR" id="PIRNR002811"/>
    </source>
</evidence>
<feature type="zinc finger region" description="CHC2-type" evidence="12 14">
    <location>
        <begin position="35"/>
        <end position="59"/>
    </location>
</feature>
<comment type="cofactor">
    <cofactor evidence="12 13 14">
        <name>Zn(2+)</name>
        <dbReference type="ChEBI" id="CHEBI:29105"/>
    </cofactor>
    <text evidence="12 13 14">Binds 1 zinc ion per monomer.</text>
</comment>
<dbReference type="SMART" id="SM00400">
    <property type="entry name" value="ZnF_CHCC"/>
    <property type="match status" value="1"/>
</dbReference>
<dbReference type="Gene3D" id="3.90.980.10">
    <property type="entry name" value="DNA primase, catalytic core, N-terminal domain"/>
    <property type="match status" value="1"/>
</dbReference>
<keyword evidence="6 12" id="KW-0479">Metal-binding</keyword>
<dbReference type="Pfam" id="PF13662">
    <property type="entry name" value="Toprim_4"/>
    <property type="match status" value="1"/>
</dbReference>
<comment type="function">
    <text evidence="12 13">RNA polymerase that catalyzes the synthesis of short RNA molecules used as primers for DNA polymerase during DNA replication.</text>
</comment>
<dbReference type="SUPFAM" id="SSF56731">
    <property type="entry name" value="DNA primase core"/>
    <property type="match status" value="1"/>
</dbReference>
<keyword evidence="2 12" id="KW-0639">Primosome</keyword>
<keyword evidence="11 12" id="KW-0804">Transcription</keyword>
<dbReference type="InterPro" id="IPR006171">
    <property type="entry name" value="TOPRIM_dom"/>
</dbReference>
<evidence type="ECO:0000256" key="7">
    <source>
        <dbReference type="ARBA" id="ARBA00022771"/>
    </source>
</evidence>
<feature type="coiled-coil region" evidence="15">
    <location>
        <begin position="552"/>
        <end position="608"/>
    </location>
</feature>
<comment type="domain">
    <text evidence="12">Contains an N-terminal zinc-binding domain, a central core domain that contains the primase activity, and a C-terminal DnaB-binding domain.</text>
</comment>
<keyword evidence="9" id="KW-0460">Magnesium</keyword>
<evidence type="ECO:0000256" key="2">
    <source>
        <dbReference type="ARBA" id="ARBA00022515"/>
    </source>
</evidence>
<dbReference type="GO" id="GO:0005737">
    <property type="term" value="C:cytoplasm"/>
    <property type="evidence" value="ECO:0007669"/>
    <property type="project" value="TreeGrafter"/>
</dbReference>
<dbReference type="InterPro" id="IPR002694">
    <property type="entry name" value="Znf_CHC2"/>
</dbReference>
<dbReference type="Gene3D" id="3.90.580.10">
    <property type="entry name" value="Zinc finger, CHC2-type domain"/>
    <property type="match status" value="1"/>
</dbReference>
<dbReference type="SUPFAM" id="SSF57783">
    <property type="entry name" value="Zinc beta-ribbon"/>
    <property type="match status" value="1"/>
</dbReference>
<evidence type="ECO:0000256" key="14">
    <source>
        <dbReference type="PIRSR" id="PIRSR002811-1"/>
    </source>
</evidence>
<reference evidence="17 18" key="1">
    <citation type="journal article" date="2016" name="Nat. Commun.">
        <title>Thousands of microbial genomes shed light on interconnected biogeochemical processes in an aquifer system.</title>
        <authorList>
            <person name="Anantharaman K."/>
            <person name="Brown C.T."/>
            <person name="Hug L.A."/>
            <person name="Sharon I."/>
            <person name="Castelle C.J."/>
            <person name="Probst A.J."/>
            <person name="Thomas B.C."/>
            <person name="Singh A."/>
            <person name="Wilkins M.J."/>
            <person name="Karaoz U."/>
            <person name="Brodie E.L."/>
            <person name="Williams K.H."/>
            <person name="Hubbard S.S."/>
            <person name="Banfield J.F."/>
        </authorList>
    </citation>
    <scope>NUCLEOTIDE SEQUENCE [LARGE SCALE GENOMIC DNA]</scope>
</reference>
<evidence type="ECO:0000313" key="17">
    <source>
        <dbReference type="EMBL" id="OGI61073.1"/>
    </source>
</evidence>
<evidence type="ECO:0000256" key="4">
    <source>
        <dbReference type="ARBA" id="ARBA00022695"/>
    </source>
</evidence>
<comment type="catalytic activity">
    <reaction evidence="12">
        <text>ssDNA + n NTP = ssDNA/pppN(pN)n-1 hybrid + (n-1) diphosphate.</text>
        <dbReference type="EC" id="2.7.7.101"/>
    </reaction>
</comment>
<dbReference type="InterPro" id="IPR034151">
    <property type="entry name" value="TOPRIM_DnaG_bac"/>
</dbReference>
<evidence type="ECO:0000259" key="16">
    <source>
        <dbReference type="PROSITE" id="PS50880"/>
    </source>
</evidence>
<proteinExistence type="inferred from homology"/>
<evidence type="ECO:0000256" key="5">
    <source>
        <dbReference type="ARBA" id="ARBA00022705"/>
    </source>
</evidence>
<evidence type="ECO:0000256" key="6">
    <source>
        <dbReference type="ARBA" id="ARBA00022723"/>
    </source>
</evidence>
<dbReference type="PANTHER" id="PTHR30313">
    <property type="entry name" value="DNA PRIMASE"/>
    <property type="match status" value="1"/>
</dbReference>
<evidence type="ECO:0000256" key="9">
    <source>
        <dbReference type="ARBA" id="ARBA00022842"/>
    </source>
</evidence>
<feature type="domain" description="Toprim" evidence="16">
    <location>
        <begin position="268"/>
        <end position="358"/>
    </location>
</feature>
<organism evidence="17 18">
    <name type="scientific">Candidatus Nomurabacteria bacterium RIFCSPHIGHO2_01_FULL_38_19</name>
    <dbReference type="NCBI Taxonomy" id="1801732"/>
    <lineage>
        <taxon>Bacteria</taxon>
        <taxon>Candidatus Nomuraibacteriota</taxon>
    </lineage>
</organism>
<evidence type="ECO:0000256" key="15">
    <source>
        <dbReference type="SAM" id="Coils"/>
    </source>
</evidence>
<keyword evidence="5 12" id="KW-0235">DNA replication</keyword>
<comment type="similarity">
    <text evidence="12 13">Belongs to the DnaG primase family.</text>
</comment>
<dbReference type="EMBL" id="MFTI01000006">
    <property type="protein sequence ID" value="OGI61073.1"/>
    <property type="molecule type" value="Genomic_DNA"/>
</dbReference>
<dbReference type="AlphaFoldDB" id="A0A1F6UUM8"/>
<dbReference type="Pfam" id="PF08275">
    <property type="entry name" value="DNAG_N"/>
    <property type="match status" value="2"/>
</dbReference>
<evidence type="ECO:0000313" key="18">
    <source>
        <dbReference type="Proteomes" id="UP000177869"/>
    </source>
</evidence>
<dbReference type="FunFam" id="3.90.580.10:FF:000001">
    <property type="entry name" value="DNA primase"/>
    <property type="match status" value="1"/>
</dbReference>
<accession>A0A1F6UUM8</accession>
<evidence type="ECO:0000256" key="11">
    <source>
        <dbReference type="ARBA" id="ARBA00023163"/>
    </source>
</evidence>
<dbReference type="STRING" id="1801732.A2814_01905"/>
<dbReference type="GO" id="GO:0003899">
    <property type="term" value="F:DNA-directed RNA polymerase activity"/>
    <property type="evidence" value="ECO:0007669"/>
    <property type="project" value="UniProtKB-UniRule"/>
</dbReference>
<sequence>MNSPVQKIKQNLGIQEVISSYIKLDPAGSNLKAKCPFHNEKTPSFFVSPSRGSFYCFGCGASGDIFTFVEEFEGLDFKGALKLLANRAGVVLETFNPKEESEKEKLYRAMEEATSYFENNLRENRKVLDYLKERGLTDKSIKDFRLGFAKDDWRLLYSYLKNKEFSDSEIEKAGLIKYPLPTSPKGGGEEGEKPFPLGRVGRGYDRFRGRIMFPIADTSGRVIAFSGRIFTDDGKSAKYLNSPNTVIFNKFAVLYGLDKAKESIRKNNFSILVEGQMDLVLSHQAGYRNTVATSGTALSDATVSKENLVSNLGLICRLSPNIVLAFDADRAGFNASNRAGRIALSLGMDVKVVSMPESKDPADLICQSGVATWRDAIKNSKHIIEFLLDKILKSFSGDTRKAGREIKEKLLPYVDALSSSIEKMHFVKKISDQSAIPESALQDDLKKIEQELKYEKKEIEEAQESLDKVYRKDYILRKLLGIILWQKNKKEKNADVAAMLKEIAEILNITEDQVLKKTEENKEDLLFEAEVFYGGDTNLEKDLVELLSNLREEALKEELFKKMQELRVVEEKKPDQLDGHSGGDTDKISEVLKQINEINNKIQNLKNNRLKK</sequence>
<evidence type="ECO:0000256" key="3">
    <source>
        <dbReference type="ARBA" id="ARBA00022679"/>
    </source>
</evidence>
<keyword evidence="3 12" id="KW-0808">Transferase</keyword>
<keyword evidence="8 12" id="KW-0862">Zinc</keyword>
<evidence type="ECO:0000256" key="8">
    <source>
        <dbReference type="ARBA" id="ARBA00022833"/>
    </source>
</evidence>
<dbReference type="GO" id="GO:1990077">
    <property type="term" value="C:primosome complex"/>
    <property type="evidence" value="ECO:0007669"/>
    <property type="project" value="UniProtKB-KW"/>
</dbReference>
<comment type="subunit">
    <text evidence="12">Monomer. Interacts with DnaB.</text>
</comment>
<keyword evidence="1 12" id="KW-0240">DNA-directed RNA polymerase</keyword>
<dbReference type="InterPro" id="IPR036977">
    <property type="entry name" value="DNA_primase_Znf_CHC2"/>
</dbReference>
<evidence type="ECO:0000256" key="12">
    <source>
        <dbReference type="HAMAP-Rule" id="MF_00974"/>
    </source>
</evidence>
<feature type="coiled-coil region" evidence="15">
    <location>
        <begin position="438"/>
        <end position="472"/>
    </location>
</feature>
<dbReference type="InterPro" id="IPR030846">
    <property type="entry name" value="DnaG_bac"/>
</dbReference>
<keyword evidence="7 12" id="KW-0863">Zinc-finger</keyword>
<name>A0A1F6UUM8_9BACT</name>
<dbReference type="Proteomes" id="UP000177869">
    <property type="component" value="Unassembled WGS sequence"/>
</dbReference>
<keyword evidence="15" id="KW-0175">Coiled coil</keyword>
<dbReference type="PROSITE" id="PS50880">
    <property type="entry name" value="TOPRIM"/>
    <property type="match status" value="1"/>
</dbReference>